<feature type="transmembrane region" description="Helical" evidence="1">
    <location>
        <begin position="132"/>
        <end position="149"/>
    </location>
</feature>
<feature type="transmembrane region" description="Helical" evidence="1">
    <location>
        <begin position="109"/>
        <end position="126"/>
    </location>
</feature>
<evidence type="ECO:0000313" key="2">
    <source>
        <dbReference type="EMBL" id="QKJ30196.1"/>
    </source>
</evidence>
<dbReference type="RefSeq" id="WP_173414883.1">
    <property type="nucleotide sequence ID" value="NZ_CP054139.1"/>
</dbReference>
<dbReference type="AlphaFoldDB" id="A0A7D4UFB7"/>
<dbReference type="EMBL" id="CP054139">
    <property type="protein sequence ID" value="QKJ30196.1"/>
    <property type="molecule type" value="Genomic_DNA"/>
</dbReference>
<protein>
    <submittedName>
        <fullName evidence="2">Uncharacterized protein</fullName>
    </submittedName>
</protein>
<keyword evidence="1" id="KW-1133">Transmembrane helix</keyword>
<sequence>MVTEESLKERYANLDTAELLIIIADKGSFTPLAVSIAQLEIEKRGVSGDVIEQFEEEFEKLNRLHPEDYLADLKVWHKVVFFIVWIPNFSSSIRRAVIGDGDILRAQQANYYMVTGFFSLFIAAGADSYLPGTWFPALWATAFLLVYLFDRGYNRKRQEHDIQKRVDKKGPSSNFF</sequence>
<keyword evidence="3" id="KW-1185">Reference proteome</keyword>
<evidence type="ECO:0000313" key="3">
    <source>
        <dbReference type="Proteomes" id="UP000505355"/>
    </source>
</evidence>
<accession>A0A7D4UFB7</accession>
<gene>
    <name evidence="2" type="ORF">HQ865_10620</name>
</gene>
<proteinExistence type="predicted"/>
<keyword evidence="1" id="KW-0812">Transmembrane</keyword>
<organism evidence="2 3">
    <name type="scientific">Mucilaginibacter mali</name>
    <dbReference type="NCBI Taxonomy" id="2740462"/>
    <lineage>
        <taxon>Bacteria</taxon>
        <taxon>Pseudomonadati</taxon>
        <taxon>Bacteroidota</taxon>
        <taxon>Sphingobacteriia</taxon>
        <taxon>Sphingobacteriales</taxon>
        <taxon>Sphingobacteriaceae</taxon>
        <taxon>Mucilaginibacter</taxon>
    </lineage>
</organism>
<reference evidence="2 3" key="1">
    <citation type="submission" date="2020-05" db="EMBL/GenBank/DDBJ databases">
        <title>Mucilaginibacter mali sp. nov.</title>
        <authorList>
            <person name="Kim H.S."/>
            <person name="Lee K.C."/>
            <person name="Suh M.K."/>
            <person name="Kim J.-S."/>
            <person name="Han K.-I."/>
            <person name="Eom M.K."/>
            <person name="Shin Y.K."/>
            <person name="Lee J.-S."/>
        </authorList>
    </citation>
    <scope>NUCLEOTIDE SEQUENCE [LARGE SCALE GENOMIC DNA]</scope>
    <source>
        <strain evidence="2 3">G2-14</strain>
    </source>
</reference>
<name>A0A7D4UFB7_9SPHI</name>
<keyword evidence="1" id="KW-0472">Membrane</keyword>
<evidence type="ECO:0000256" key="1">
    <source>
        <dbReference type="SAM" id="Phobius"/>
    </source>
</evidence>
<dbReference type="KEGG" id="mmab:HQ865_10620"/>
<dbReference type="Proteomes" id="UP000505355">
    <property type="component" value="Chromosome"/>
</dbReference>